<dbReference type="Gene3D" id="2.60.120.1440">
    <property type="match status" value="1"/>
</dbReference>
<dbReference type="InterPro" id="IPR006860">
    <property type="entry name" value="FecR"/>
</dbReference>
<gene>
    <name evidence="3" type="ORF">SAMN05216167_101276</name>
</gene>
<dbReference type="STRING" id="662367.SAMN05216167_101276"/>
<dbReference type="PANTHER" id="PTHR30273:SF2">
    <property type="entry name" value="PROTEIN FECR"/>
    <property type="match status" value="1"/>
</dbReference>
<dbReference type="OrthoDB" id="645173at2"/>
<reference evidence="3 4" key="1">
    <citation type="submission" date="2016-10" db="EMBL/GenBank/DDBJ databases">
        <authorList>
            <person name="de Groot N.N."/>
        </authorList>
    </citation>
    <scope>NUCLEOTIDE SEQUENCE [LARGE SCALE GENOMIC DNA]</scope>
    <source>
        <strain evidence="3 4">DSM 26130</strain>
    </source>
</reference>
<dbReference type="Gene3D" id="3.55.50.30">
    <property type="match status" value="1"/>
</dbReference>
<feature type="domain" description="Protein FecR C-terminal" evidence="2">
    <location>
        <begin position="301"/>
        <end position="367"/>
    </location>
</feature>
<dbReference type="InterPro" id="IPR032508">
    <property type="entry name" value="FecR_C"/>
</dbReference>
<organism evidence="3 4">
    <name type="scientific">Spirosoma endophyticum</name>
    <dbReference type="NCBI Taxonomy" id="662367"/>
    <lineage>
        <taxon>Bacteria</taxon>
        <taxon>Pseudomonadati</taxon>
        <taxon>Bacteroidota</taxon>
        <taxon>Cytophagia</taxon>
        <taxon>Cytophagales</taxon>
        <taxon>Cytophagaceae</taxon>
        <taxon>Spirosoma</taxon>
    </lineage>
</organism>
<dbReference type="GO" id="GO:0016989">
    <property type="term" value="F:sigma factor antagonist activity"/>
    <property type="evidence" value="ECO:0007669"/>
    <property type="project" value="TreeGrafter"/>
</dbReference>
<protein>
    <submittedName>
        <fullName evidence="3">FecR family protein</fullName>
    </submittedName>
</protein>
<sequence length="373" mass="42051">MDYKTYKTDDFLFDESFRQWTAGTSPEATAFWEQWLTQNPDRVHVVRQAQELVRALNDHYQDDATDARLTSELRRLVRNAAERREAEAADTPSIPLGQRISPWRWASVAAVIILLGFGLWRYGNVNRRVAAESYTHLTKTAQVSLQETVNTSDHVVNILLSDGSAVTLRPKSRLSYPAQFKATTRVVYLDGEAFFDVVKNPAKPFLIYANQTVTKVLGTTFLVRAFESEKNVIVTVRTGRVSVYTQQDFEKAQQSGLRRIQGVILTPNQQMIYNLGDHQLMKALVEKPAAIMPETVSREQVFEDAPVGKVFATIEQTYGVKLLYNDDDLSACLVNLTFTNESLLERLDVVCQTIGASYEVLDGQIVINSKGCK</sequence>
<feature type="domain" description="FecR protein" evidence="1">
    <location>
        <begin position="148"/>
        <end position="241"/>
    </location>
</feature>
<dbReference type="RefSeq" id="WP_093822668.1">
    <property type="nucleotide sequence ID" value="NZ_FOLQ01000001.1"/>
</dbReference>
<evidence type="ECO:0000259" key="1">
    <source>
        <dbReference type="Pfam" id="PF04773"/>
    </source>
</evidence>
<evidence type="ECO:0000259" key="2">
    <source>
        <dbReference type="Pfam" id="PF16344"/>
    </source>
</evidence>
<dbReference type="Pfam" id="PF16344">
    <property type="entry name" value="FecR_C"/>
    <property type="match status" value="1"/>
</dbReference>
<dbReference type="Pfam" id="PF04773">
    <property type="entry name" value="FecR"/>
    <property type="match status" value="1"/>
</dbReference>
<dbReference type="EMBL" id="FOLQ01000001">
    <property type="protein sequence ID" value="SFC01097.1"/>
    <property type="molecule type" value="Genomic_DNA"/>
</dbReference>
<dbReference type="PANTHER" id="PTHR30273">
    <property type="entry name" value="PERIPLASMIC SIGNAL SENSOR AND SIGMA FACTOR ACTIVATOR FECR-RELATED"/>
    <property type="match status" value="1"/>
</dbReference>
<evidence type="ECO:0000313" key="3">
    <source>
        <dbReference type="EMBL" id="SFC01097.1"/>
    </source>
</evidence>
<keyword evidence="4" id="KW-1185">Reference proteome</keyword>
<dbReference type="AlphaFoldDB" id="A0A1I1FNV5"/>
<proteinExistence type="predicted"/>
<evidence type="ECO:0000313" key="4">
    <source>
        <dbReference type="Proteomes" id="UP000198598"/>
    </source>
</evidence>
<accession>A0A1I1FNV5</accession>
<dbReference type="PIRSF" id="PIRSF018266">
    <property type="entry name" value="FecR"/>
    <property type="match status" value="1"/>
</dbReference>
<dbReference type="Proteomes" id="UP000198598">
    <property type="component" value="Unassembled WGS sequence"/>
</dbReference>
<name>A0A1I1FNV5_9BACT</name>
<dbReference type="InterPro" id="IPR012373">
    <property type="entry name" value="Ferrdict_sens_TM"/>
</dbReference>